<dbReference type="PROSITE" id="PS01302">
    <property type="entry name" value="UPF0758"/>
    <property type="match status" value="1"/>
</dbReference>
<dbReference type="InterPro" id="IPR001405">
    <property type="entry name" value="UPF0758"/>
</dbReference>
<keyword evidence="3" id="KW-0378">Hydrolase</keyword>
<dbReference type="InterPro" id="IPR046778">
    <property type="entry name" value="UPF0758_N"/>
</dbReference>
<dbReference type="SUPFAM" id="SSF47781">
    <property type="entry name" value="RuvA domain 2-like"/>
    <property type="match status" value="1"/>
</dbReference>
<evidence type="ECO:0000256" key="3">
    <source>
        <dbReference type="ARBA" id="ARBA00022801"/>
    </source>
</evidence>
<dbReference type="Pfam" id="PF20582">
    <property type="entry name" value="UPF0758_N"/>
    <property type="match status" value="1"/>
</dbReference>
<evidence type="ECO:0000259" key="7">
    <source>
        <dbReference type="PROSITE" id="PS50249"/>
    </source>
</evidence>
<dbReference type="Gene3D" id="3.40.140.10">
    <property type="entry name" value="Cytidine Deaminase, domain 2"/>
    <property type="match status" value="1"/>
</dbReference>
<evidence type="ECO:0000256" key="2">
    <source>
        <dbReference type="ARBA" id="ARBA00022723"/>
    </source>
</evidence>
<dbReference type="InterPro" id="IPR010994">
    <property type="entry name" value="RuvA_2-like"/>
</dbReference>
<dbReference type="SUPFAM" id="SSF102712">
    <property type="entry name" value="JAB1/MPN domain"/>
    <property type="match status" value="1"/>
</dbReference>
<dbReference type="Gene3D" id="1.10.150.20">
    <property type="entry name" value="5' to 3' exonuclease, C-terminal subdomain"/>
    <property type="match status" value="1"/>
</dbReference>
<dbReference type="CDD" id="cd08071">
    <property type="entry name" value="MPN_DUF2466"/>
    <property type="match status" value="1"/>
</dbReference>
<dbReference type="PROSITE" id="PS50249">
    <property type="entry name" value="MPN"/>
    <property type="match status" value="1"/>
</dbReference>
<reference evidence="8" key="1">
    <citation type="submission" date="2021-04" db="EMBL/GenBank/DDBJ databases">
        <authorList>
            <person name="Hornung B."/>
        </authorList>
    </citation>
    <scope>NUCLEOTIDE SEQUENCE</scope>
    <source>
        <strain evidence="8">G5G6</strain>
    </source>
</reference>
<sequence length="226" mass="24909">MAITDWPKAERPRERLLAKGAAALSDAELLAIFLRVGVKGKSAVDLARELLAYFDDQLSRLAQASVKELSQLPGMGPAKATQLMAVLELARRALKDDMRTRDLLTSPGAVRDWLRLRLSVLPYEMFGVLWLDNQNHLIEYDELFRGTLSQTSVYPREIVKQALARNAAAAILVHNHPSGVAEPSRADELLTHALKDALALVDVKVADHFIIAGNARPVSFAERGLL</sequence>
<dbReference type="NCBIfam" id="TIGR00608">
    <property type="entry name" value="radc"/>
    <property type="match status" value="1"/>
</dbReference>
<dbReference type="EMBL" id="CAJQUM010000001">
    <property type="protein sequence ID" value="CAG4882598.1"/>
    <property type="molecule type" value="Genomic_DNA"/>
</dbReference>
<name>A0A916J274_9PROT</name>
<dbReference type="InterPro" id="IPR020891">
    <property type="entry name" value="UPF0758_CS"/>
</dbReference>
<evidence type="ECO:0000256" key="1">
    <source>
        <dbReference type="ARBA" id="ARBA00022670"/>
    </source>
</evidence>
<keyword evidence="9" id="KW-1185">Reference proteome</keyword>
<dbReference type="RefSeq" id="WP_220634656.1">
    <property type="nucleotide sequence ID" value="NZ_CAJQUM010000001.1"/>
</dbReference>
<dbReference type="PANTHER" id="PTHR30471:SF3">
    <property type="entry name" value="UPF0758 PROTEIN YEES-RELATED"/>
    <property type="match status" value="1"/>
</dbReference>
<evidence type="ECO:0000256" key="5">
    <source>
        <dbReference type="ARBA" id="ARBA00023049"/>
    </source>
</evidence>
<keyword evidence="2" id="KW-0479">Metal-binding</keyword>
<organism evidence="8 9">
    <name type="scientific">Georgfuchsia toluolica</name>
    <dbReference type="NCBI Taxonomy" id="424218"/>
    <lineage>
        <taxon>Bacteria</taxon>
        <taxon>Pseudomonadati</taxon>
        <taxon>Pseudomonadota</taxon>
        <taxon>Betaproteobacteria</taxon>
        <taxon>Nitrosomonadales</taxon>
        <taxon>Sterolibacteriaceae</taxon>
        <taxon>Georgfuchsia</taxon>
    </lineage>
</organism>
<keyword evidence="1" id="KW-0645">Protease</keyword>
<gene>
    <name evidence="8" type="primary">yicR</name>
    <name evidence="8" type="ORF">GTOL_10480</name>
</gene>
<dbReference type="GO" id="GO:0008237">
    <property type="term" value="F:metallopeptidase activity"/>
    <property type="evidence" value="ECO:0007669"/>
    <property type="project" value="UniProtKB-KW"/>
</dbReference>
<evidence type="ECO:0000313" key="8">
    <source>
        <dbReference type="EMBL" id="CAG4882598.1"/>
    </source>
</evidence>
<dbReference type="Pfam" id="PF04002">
    <property type="entry name" value="RadC"/>
    <property type="match status" value="1"/>
</dbReference>
<proteinExistence type="inferred from homology"/>
<dbReference type="InterPro" id="IPR037518">
    <property type="entry name" value="MPN"/>
</dbReference>
<dbReference type="GO" id="GO:0046872">
    <property type="term" value="F:metal ion binding"/>
    <property type="evidence" value="ECO:0007669"/>
    <property type="project" value="UniProtKB-KW"/>
</dbReference>
<evidence type="ECO:0000256" key="4">
    <source>
        <dbReference type="ARBA" id="ARBA00022833"/>
    </source>
</evidence>
<feature type="domain" description="MPN" evidence="7">
    <location>
        <begin position="103"/>
        <end position="226"/>
    </location>
</feature>
<comment type="similarity">
    <text evidence="6">Belongs to the UPF0758 family.</text>
</comment>
<keyword evidence="4" id="KW-0862">Zinc</keyword>
<comment type="caution">
    <text evidence="8">The sequence shown here is derived from an EMBL/GenBank/DDBJ whole genome shotgun (WGS) entry which is preliminary data.</text>
</comment>
<dbReference type="Proteomes" id="UP000742786">
    <property type="component" value="Unassembled WGS sequence"/>
</dbReference>
<protein>
    <submittedName>
        <fullName evidence="8">Protein associated with replication fork, possible DNA repair protein</fullName>
    </submittedName>
</protein>
<evidence type="ECO:0000313" key="9">
    <source>
        <dbReference type="Proteomes" id="UP000742786"/>
    </source>
</evidence>
<accession>A0A916J274</accession>
<dbReference type="AlphaFoldDB" id="A0A916J274"/>
<dbReference type="GO" id="GO:0006508">
    <property type="term" value="P:proteolysis"/>
    <property type="evidence" value="ECO:0007669"/>
    <property type="project" value="UniProtKB-KW"/>
</dbReference>
<dbReference type="InterPro" id="IPR025657">
    <property type="entry name" value="RadC_JAB"/>
</dbReference>
<dbReference type="NCBIfam" id="NF000642">
    <property type="entry name" value="PRK00024.1"/>
    <property type="match status" value="1"/>
</dbReference>
<dbReference type="PANTHER" id="PTHR30471">
    <property type="entry name" value="DNA REPAIR PROTEIN RADC"/>
    <property type="match status" value="1"/>
</dbReference>
<evidence type="ECO:0000256" key="6">
    <source>
        <dbReference type="RuleBase" id="RU003797"/>
    </source>
</evidence>
<keyword evidence="5" id="KW-0482">Metalloprotease</keyword>